<feature type="transmembrane region" description="Helical" evidence="6">
    <location>
        <begin position="67"/>
        <end position="85"/>
    </location>
</feature>
<feature type="transmembrane region" description="Helical" evidence="6">
    <location>
        <begin position="249"/>
        <end position="274"/>
    </location>
</feature>
<feature type="transmembrane region" description="Helical" evidence="6">
    <location>
        <begin position="162"/>
        <end position="179"/>
    </location>
</feature>
<dbReference type="PANTHER" id="PTHR30482:SF17">
    <property type="entry name" value="ABC TRANSPORTER ATP-BINDING PROTEIN"/>
    <property type="match status" value="1"/>
</dbReference>
<dbReference type="InterPro" id="IPR001851">
    <property type="entry name" value="ABC_transp_permease"/>
</dbReference>
<keyword evidence="3 6" id="KW-0812">Transmembrane</keyword>
<evidence type="ECO:0000256" key="4">
    <source>
        <dbReference type="ARBA" id="ARBA00022989"/>
    </source>
</evidence>
<evidence type="ECO:0000256" key="5">
    <source>
        <dbReference type="ARBA" id="ARBA00023136"/>
    </source>
</evidence>
<evidence type="ECO:0000313" key="7">
    <source>
        <dbReference type="EMBL" id="MFC6284891.1"/>
    </source>
</evidence>
<protein>
    <submittedName>
        <fullName evidence="7">Branched-chain amino acid ABC transporter permease</fullName>
    </submittedName>
</protein>
<dbReference type="Proteomes" id="UP001596270">
    <property type="component" value="Unassembled WGS sequence"/>
</dbReference>
<evidence type="ECO:0000256" key="2">
    <source>
        <dbReference type="ARBA" id="ARBA00022475"/>
    </source>
</evidence>
<feature type="transmembrane region" description="Helical" evidence="6">
    <location>
        <begin position="295"/>
        <end position="312"/>
    </location>
</feature>
<evidence type="ECO:0000313" key="8">
    <source>
        <dbReference type="Proteomes" id="UP001596270"/>
    </source>
</evidence>
<feature type="transmembrane region" description="Helical" evidence="6">
    <location>
        <begin position="91"/>
        <end position="110"/>
    </location>
</feature>
<dbReference type="InterPro" id="IPR043428">
    <property type="entry name" value="LivM-like"/>
</dbReference>
<keyword evidence="8" id="KW-1185">Reference proteome</keyword>
<evidence type="ECO:0000256" key="6">
    <source>
        <dbReference type="SAM" id="Phobius"/>
    </source>
</evidence>
<keyword evidence="4 6" id="KW-1133">Transmembrane helix</keyword>
<dbReference type="PANTHER" id="PTHR30482">
    <property type="entry name" value="HIGH-AFFINITY BRANCHED-CHAIN AMINO ACID TRANSPORT SYSTEM PERMEASE"/>
    <property type="match status" value="1"/>
</dbReference>
<feature type="transmembrane region" description="Helical" evidence="6">
    <location>
        <begin position="117"/>
        <end position="135"/>
    </location>
</feature>
<feature type="transmembrane region" description="Helical" evidence="6">
    <location>
        <begin position="36"/>
        <end position="55"/>
    </location>
</feature>
<dbReference type="RefSeq" id="WP_371439439.1">
    <property type="nucleotide sequence ID" value="NZ_JBHSRS010000084.1"/>
</dbReference>
<feature type="transmembrane region" description="Helical" evidence="6">
    <location>
        <begin position="200"/>
        <end position="229"/>
    </location>
</feature>
<evidence type="ECO:0000256" key="3">
    <source>
        <dbReference type="ARBA" id="ARBA00022692"/>
    </source>
</evidence>
<sequence length="327" mass="35135">MSKLNSRRNWIGLATFALFALFPLFADLANQEYYVTFLTRVLIIGLAAIGLNIALGYAGMVSFGHSLYIGVGAYTVAIISDSGISNAALHLGVALCAGAAISLVVGLVCLRTTGVAFIMITLAFAQMFYYVVVGLKQYGGDDGMSLPSRSTFGAINLENNNVFYYLCLTTVTFAVLGVYRMSMSRFGSVIRGCKLNERRMAALGFATLRYKLLAYVISAEVCVVAGFLLANLAKFSSPSYLQWSMSGELIVMVVLGGMGTVLGPLLGAICLLFLEEVLANFGLPLPFGVSSFIQSHWMLLIGLFIVIIGLRVQHGLASFINRGKQDA</sequence>
<organism evidence="7 8">
    <name type="scientific">Polaromonas aquatica</name>
    <dbReference type="NCBI Taxonomy" id="332657"/>
    <lineage>
        <taxon>Bacteria</taxon>
        <taxon>Pseudomonadati</taxon>
        <taxon>Pseudomonadota</taxon>
        <taxon>Betaproteobacteria</taxon>
        <taxon>Burkholderiales</taxon>
        <taxon>Comamonadaceae</taxon>
        <taxon>Polaromonas</taxon>
    </lineage>
</organism>
<gene>
    <name evidence="7" type="ORF">ACFQND_27005</name>
</gene>
<name>A0ABW1U4Q4_9BURK</name>
<dbReference type="Pfam" id="PF02653">
    <property type="entry name" value="BPD_transp_2"/>
    <property type="match status" value="1"/>
</dbReference>
<dbReference type="EMBL" id="JBHSRS010000084">
    <property type="protein sequence ID" value="MFC6284891.1"/>
    <property type="molecule type" value="Genomic_DNA"/>
</dbReference>
<proteinExistence type="predicted"/>
<accession>A0ABW1U4Q4</accession>
<keyword evidence="2" id="KW-1003">Cell membrane</keyword>
<evidence type="ECO:0000256" key="1">
    <source>
        <dbReference type="ARBA" id="ARBA00004651"/>
    </source>
</evidence>
<dbReference type="CDD" id="cd06581">
    <property type="entry name" value="TM_PBP1_LivM_like"/>
    <property type="match status" value="1"/>
</dbReference>
<reference evidence="8" key="1">
    <citation type="journal article" date="2019" name="Int. J. Syst. Evol. Microbiol.">
        <title>The Global Catalogue of Microorganisms (GCM) 10K type strain sequencing project: providing services to taxonomists for standard genome sequencing and annotation.</title>
        <authorList>
            <consortium name="The Broad Institute Genomics Platform"/>
            <consortium name="The Broad Institute Genome Sequencing Center for Infectious Disease"/>
            <person name="Wu L."/>
            <person name="Ma J."/>
        </authorList>
    </citation>
    <scope>NUCLEOTIDE SEQUENCE [LARGE SCALE GENOMIC DNA]</scope>
    <source>
        <strain evidence="8">CCUG 39402</strain>
    </source>
</reference>
<keyword evidence="5 6" id="KW-0472">Membrane</keyword>
<comment type="caution">
    <text evidence="7">The sequence shown here is derived from an EMBL/GenBank/DDBJ whole genome shotgun (WGS) entry which is preliminary data.</text>
</comment>
<comment type="subcellular location">
    <subcellularLocation>
        <location evidence="1">Cell membrane</location>
        <topology evidence="1">Multi-pass membrane protein</topology>
    </subcellularLocation>
</comment>